<name>F4PIT3_CACFS</name>
<dbReference type="FunFam" id="1.10.10.750:FF:000009">
    <property type="entry name" value="TBC1 domain family member 22A"/>
    <property type="match status" value="1"/>
</dbReference>
<keyword evidence="6" id="KW-1185">Reference proteome</keyword>
<feature type="compositionally biased region" description="Low complexity" evidence="3">
    <location>
        <begin position="134"/>
        <end position="147"/>
    </location>
</feature>
<protein>
    <submittedName>
        <fullName evidence="5">TBC domain protein</fullName>
    </submittedName>
</protein>
<dbReference type="OrthoDB" id="26371at2759"/>
<dbReference type="SUPFAM" id="SSF47923">
    <property type="entry name" value="Ypt/Rab-GAP domain of gyp1p"/>
    <property type="match status" value="2"/>
</dbReference>
<evidence type="ECO:0000256" key="3">
    <source>
        <dbReference type="SAM" id="MobiDB-lite"/>
    </source>
</evidence>
<keyword evidence="1" id="KW-0343">GTPase activation</keyword>
<dbReference type="RefSeq" id="XP_004362513.1">
    <property type="nucleotide sequence ID" value="XM_004362456.1"/>
</dbReference>
<dbReference type="OMA" id="SCYNIFN"/>
<evidence type="ECO:0000256" key="1">
    <source>
        <dbReference type="ARBA" id="ARBA00022468"/>
    </source>
</evidence>
<evidence type="ECO:0000259" key="4">
    <source>
        <dbReference type="PROSITE" id="PS50086"/>
    </source>
</evidence>
<dbReference type="SMART" id="SM00164">
    <property type="entry name" value="TBC"/>
    <property type="match status" value="1"/>
</dbReference>
<dbReference type="Gene3D" id="1.10.10.750">
    <property type="entry name" value="Ypt/Rab-GAP domain of gyp1p, domain 1"/>
    <property type="match status" value="1"/>
</dbReference>
<dbReference type="GO" id="GO:0071889">
    <property type="term" value="F:14-3-3 protein binding"/>
    <property type="evidence" value="ECO:0007669"/>
    <property type="project" value="UniProtKB-ARBA"/>
</dbReference>
<sequence>MSNSSPNLQSDTNSPVRDSFWRFGSSRKTPGVAKPINNHLPHKFEKFNGNLIPKSKKDIDSSAIFNHNAYTTTTHKIVVENGVISSSTEHTDVTISHGGGGSLDNLNSPDYTSPKTNGHGHHHMSTNVTSENHLSLSSSSTSSLSSSGGDISINKQNAIYNEKASKLKKFEKFLGESNVDLDILKKIGWRGIPEKKRSMAWKILLGYLPSNGERREEILERKRKEYRDCLPQYYISEEKRTDPDKKTLKQIQMDVPRTNPSVPLFQQPIIQEILERILYIWAIRHPSTGYVQGINDLATPFIYVFLSEFVENVEQCTVNTLESSVLAMVEADSYWCLTKLLDGIQDHYTFAQPGIQRMIAQLRGLLETINSSLCCHLAEQDCQFIEFAFRWMNCFLMREIPFLLVIRMWDTYLCEREGFSIFHVYVCAAFLVLWSDELKQKDFPDIMIFLQKPPTQNWQDRDIEDLFSTAHLYRELYHNAQSHLKRR</sequence>
<feature type="region of interest" description="Disordered" evidence="3">
    <location>
        <begin position="91"/>
        <end position="148"/>
    </location>
</feature>
<dbReference type="PROSITE" id="PS50086">
    <property type="entry name" value="TBC_RABGAP"/>
    <property type="match status" value="1"/>
</dbReference>
<dbReference type="Gene3D" id="1.10.472.80">
    <property type="entry name" value="Ypt/Rab-GAP domain of gyp1p, domain 3"/>
    <property type="match status" value="1"/>
</dbReference>
<feature type="compositionally biased region" description="Polar residues" evidence="3">
    <location>
        <begin position="104"/>
        <end position="116"/>
    </location>
</feature>
<dbReference type="Proteomes" id="UP000007797">
    <property type="component" value="Unassembled WGS sequence"/>
</dbReference>
<accession>F4PIT3</accession>
<dbReference type="FunFam" id="1.10.472.80:FF:000001">
    <property type="entry name" value="TBC1 domain family member 22B"/>
    <property type="match status" value="1"/>
</dbReference>
<feature type="compositionally biased region" description="Polar residues" evidence="3">
    <location>
        <begin position="1"/>
        <end position="16"/>
    </location>
</feature>
<feature type="domain" description="Rab-GAP TBC" evidence="4">
    <location>
        <begin position="191"/>
        <end position="416"/>
    </location>
</feature>
<organism evidence="5 6">
    <name type="scientific">Cavenderia fasciculata</name>
    <name type="common">Slime mold</name>
    <name type="synonym">Dictyostelium fasciculatum</name>
    <dbReference type="NCBI Taxonomy" id="261658"/>
    <lineage>
        <taxon>Eukaryota</taxon>
        <taxon>Amoebozoa</taxon>
        <taxon>Evosea</taxon>
        <taxon>Eumycetozoa</taxon>
        <taxon>Dictyostelia</taxon>
        <taxon>Acytosteliales</taxon>
        <taxon>Cavenderiaceae</taxon>
        <taxon>Cavenderia</taxon>
    </lineage>
</organism>
<dbReference type="Pfam" id="PF00566">
    <property type="entry name" value="RabGAP-TBC"/>
    <property type="match status" value="1"/>
</dbReference>
<dbReference type="KEGG" id="dfa:DFA_02906"/>
<dbReference type="PANTHER" id="PTHR22957">
    <property type="entry name" value="TBC1 DOMAIN FAMILY MEMBER GTPASE-ACTIVATING PROTEIN"/>
    <property type="match status" value="1"/>
</dbReference>
<proteinExistence type="predicted"/>
<evidence type="ECO:0000313" key="5">
    <source>
        <dbReference type="EMBL" id="EGG24662.1"/>
    </source>
</evidence>
<dbReference type="Gene3D" id="1.10.8.270">
    <property type="entry name" value="putative rabgap domain of human tbc1 domain family member 14 like domains"/>
    <property type="match status" value="1"/>
</dbReference>
<gene>
    <name evidence="5" type="ORF">DFA_02906</name>
</gene>
<dbReference type="GeneID" id="14877092"/>
<dbReference type="PANTHER" id="PTHR22957:SF26">
    <property type="entry name" value="LD44506P"/>
    <property type="match status" value="1"/>
</dbReference>
<feature type="region of interest" description="Disordered" evidence="3">
    <location>
        <begin position="1"/>
        <end position="37"/>
    </location>
</feature>
<dbReference type="FunFam" id="1.10.8.270:FF:000004">
    <property type="entry name" value="TBC1 domain family, member 22B"/>
    <property type="match status" value="1"/>
</dbReference>
<evidence type="ECO:0000256" key="2">
    <source>
        <dbReference type="ARBA" id="ARBA00022553"/>
    </source>
</evidence>
<keyword evidence="2" id="KW-0597">Phosphoprotein</keyword>
<dbReference type="GO" id="GO:0005096">
    <property type="term" value="F:GTPase activator activity"/>
    <property type="evidence" value="ECO:0007669"/>
    <property type="project" value="UniProtKB-KW"/>
</dbReference>
<evidence type="ECO:0000313" key="6">
    <source>
        <dbReference type="Proteomes" id="UP000007797"/>
    </source>
</evidence>
<dbReference type="InterPro" id="IPR035969">
    <property type="entry name" value="Rab-GAP_TBC_sf"/>
</dbReference>
<dbReference type="InterPro" id="IPR000195">
    <property type="entry name" value="Rab-GAP-TBC_dom"/>
</dbReference>
<reference evidence="6" key="1">
    <citation type="journal article" date="2011" name="Genome Res.">
        <title>Phylogeny-wide analysis of social amoeba genomes highlights ancient origins for complex intercellular communication.</title>
        <authorList>
            <person name="Heidel A.J."/>
            <person name="Lawal H.M."/>
            <person name="Felder M."/>
            <person name="Schilde C."/>
            <person name="Helps N.R."/>
            <person name="Tunggal B."/>
            <person name="Rivero F."/>
            <person name="John U."/>
            <person name="Schleicher M."/>
            <person name="Eichinger L."/>
            <person name="Platzer M."/>
            <person name="Noegel A.A."/>
            <person name="Schaap P."/>
            <person name="Gloeckner G."/>
        </authorList>
    </citation>
    <scope>NUCLEOTIDE SEQUENCE [LARGE SCALE GENOMIC DNA]</scope>
    <source>
        <strain evidence="6">SH3</strain>
    </source>
</reference>
<dbReference type="EMBL" id="GL883006">
    <property type="protein sequence ID" value="EGG24662.1"/>
    <property type="molecule type" value="Genomic_DNA"/>
</dbReference>
<dbReference type="AlphaFoldDB" id="F4PIT3"/>